<feature type="region of interest" description="Disordered" evidence="1">
    <location>
        <begin position="170"/>
        <end position="220"/>
    </location>
</feature>
<organism evidence="2 3">
    <name type="scientific">Aromia moschata</name>
    <dbReference type="NCBI Taxonomy" id="1265417"/>
    <lineage>
        <taxon>Eukaryota</taxon>
        <taxon>Metazoa</taxon>
        <taxon>Ecdysozoa</taxon>
        <taxon>Arthropoda</taxon>
        <taxon>Hexapoda</taxon>
        <taxon>Insecta</taxon>
        <taxon>Pterygota</taxon>
        <taxon>Neoptera</taxon>
        <taxon>Endopterygota</taxon>
        <taxon>Coleoptera</taxon>
        <taxon>Polyphaga</taxon>
        <taxon>Cucujiformia</taxon>
        <taxon>Chrysomeloidea</taxon>
        <taxon>Cerambycidae</taxon>
        <taxon>Cerambycinae</taxon>
        <taxon>Callichromatini</taxon>
        <taxon>Aromia</taxon>
    </lineage>
</organism>
<reference evidence="2" key="1">
    <citation type="journal article" date="2023" name="Insect Mol. Biol.">
        <title>Genome sequencing provides insights into the evolution of gene families encoding plant cell wall-degrading enzymes in longhorned beetles.</title>
        <authorList>
            <person name="Shin N.R."/>
            <person name="Okamura Y."/>
            <person name="Kirsch R."/>
            <person name="Pauchet Y."/>
        </authorList>
    </citation>
    <scope>NUCLEOTIDE SEQUENCE</scope>
    <source>
        <strain evidence="2">AMC_N1</strain>
    </source>
</reference>
<feature type="compositionally biased region" description="Basic and acidic residues" evidence="1">
    <location>
        <begin position="180"/>
        <end position="196"/>
    </location>
</feature>
<sequence>MFVLGENVQVREPPRQPDRIFANQSRRLKTRTSRITDQYYGGGHQIRAIRARDGAAGDAGVPGRRSVPQDAGQQPAQGGAPQEAFREPLIKVRPPSALQYPLEEASVTPVVPQPPPRLLSKDTAAGYATDGRTDAEGRMSPDVQPADLSNKRPENLTCVPEIDFIKEEGDNVSVYSNSSDPERLEVDMSQATEEHSNSTTHSAASPTPEAAHRDPSENDTSLWRALSHNGYNPQTPLSGEASQLLRKLITCRKLGMSITPAPPHVLNYTLFQDQQQQHQQHRGAPQLSGVGAEKSSARRKQSFPTRASVQAEGTPPSRRRRTTTTSPTSRGTTRGAAW</sequence>
<accession>A0AAV8YQG5</accession>
<proteinExistence type="predicted"/>
<feature type="compositionally biased region" description="Low complexity" evidence="1">
    <location>
        <begin position="56"/>
        <end position="82"/>
    </location>
</feature>
<dbReference type="Proteomes" id="UP001162162">
    <property type="component" value="Unassembled WGS sequence"/>
</dbReference>
<keyword evidence="3" id="KW-1185">Reference proteome</keyword>
<gene>
    <name evidence="2" type="ORF">NQ318_019186</name>
</gene>
<feature type="region of interest" description="Disordered" evidence="1">
    <location>
        <begin position="273"/>
        <end position="338"/>
    </location>
</feature>
<feature type="region of interest" description="Disordered" evidence="1">
    <location>
        <begin position="104"/>
        <end position="123"/>
    </location>
</feature>
<feature type="region of interest" description="Disordered" evidence="1">
    <location>
        <begin position="54"/>
        <end position="82"/>
    </location>
</feature>
<dbReference type="AlphaFoldDB" id="A0AAV8YQG5"/>
<dbReference type="EMBL" id="JAPWTK010000052">
    <property type="protein sequence ID" value="KAJ8953943.1"/>
    <property type="molecule type" value="Genomic_DNA"/>
</dbReference>
<evidence type="ECO:0000256" key="1">
    <source>
        <dbReference type="SAM" id="MobiDB-lite"/>
    </source>
</evidence>
<feature type="compositionally biased region" description="Low complexity" evidence="1">
    <location>
        <begin position="323"/>
        <end position="338"/>
    </location>
</feature>
<evidence type="ECO:0000313" key="2">
    <source>
        <dbReference type="EMBL" id="KAJ8953943.1"/>
    </source>
</evidence>
<protein>
    <submittedName>
        <fullName evidence="2">Uncharacterized protein</fullName>
    </submittedName>
</protein>
<name>A0AAV8YQG5_9CUCU</name>
<evidence type="ECO:0000313" key="3">
    <source>
        <dbReference type="Proteomes" id="UP001162162"/>
    </source>
</evidence>
<feature type="region of interest" description="Disordered" evidence="1">
    <location>
        <begin position="128"/>
        <end position="155"/>
    </location>
</feature>
<comment type="caution">
    <text evidence="2">The sequence shown here is derived from an EMBL/GenBank/DDBJ whole genome shotgun (WGS) entry which is preliminary data.</text>
</comment>